<name>A0A645CYX6_9ZZZZ</name>
<dbReference type="GO" id="GO:0006260">
    <property type="term" value="P:DNA replication"/>
    <property type="evidence" value="ECO:0007669"/>
    <property type="project" value="InterPro"/>
</dbReference>
<gene>
    <name evidence="2" type="primary">dnaX_8</name>
    <name evidence="2" type="ORF">SDC9_129417</name>
</gene>
<dbReference type="GO" id="GO:0003887">
    <property type="term" value="F:DNA-directed DNA polymerase activity"/>
    <property type="evidence" value="ECO:0007669"/>
    <property type="project" value="UniProtKB-EC"/>
</dbReference>
<sequence>MRDAISLLDQLASTGERITLNLAQEVLGTATNQLIIDLYTALQQKDTSAGLTTIHSALDSGSDPRQFARQMVDYMRNLLLIKLGNESQVDATKELKELMKTQAQMAQTPDLLEWIRLFNLAIADLRTSWQPSLALEVALAQGVEGSSEVVAPVARQVVNTVEAPVQPKTVVSTQAPEAVVKAEPVKATQKPTTEKPVEPISADAAAPAISIQKLIESWAAIRVEVKKVSPQTEALLNPQKSLQFKDGKLLIGFASEYLRSKMDAPDSLSVTRDAIYKVTGVMLEIKPAVVGKKNGSATDNVDIEADGIVGTALNLGGKLIHRE</sequence>
<dbReference type="AlphaFoldDB" id="A0A645CYX6"/>
<reference evidence="2" key="1">
    <citation type="submission" date="2019-08" db="EMBL/GenBank/DDBJ databases">
        <authorList>
            <person name="Kucharzyk K."/>
            <person name="Murdoch R.W."/>
            <person name="Higgins S."/>
            <person name="Loffler F."/>
        </authorList>
    </citation>
    <scope>NUCLEOTIDE SEQUENCE</scope>
</reference>
<dbReference type="Gene3D" id="1.20.272.10">
    <property type="match status" value="1"/>
</dbReference>
<dbReference type="Pfam" id="PF12169">
    <property type="entry name" value="DNA_pol3_gamma3"/>
    <property type="match status" value="1"/>
</dbReference>
<evidence type="ECO:0000313" key="2">
    <source>
        <dbReference type="EMBL" id="MPM82356.1"/>
    </source>
</evidence>
<dbReference type="EMBL" id="VSSQ01031462">
    <property type="protein sequence ID" value="MPM82356.1"/>
    <property type="molecule type" value="Genomic_DNA"/>
</dbReference>
<dbReference type="InterPro" id="IPR008921">
    <property type="entry name" value="DNA_pol3_clamp-load_cplx_C"/>
</dbReference>
<keyword evidence="2" id="KW-0548">Nucleotidyltransferase</keyword>
<comment type="caution">
    <text evidence="2">The sequence shown here is derived from an EMBL/GenBank/DDBJ whole genome shotgun (WGS) entry which is preliminary data.</text>
</comment>
<dbReference type="InterPro" id="IPR022754">
    <property type="entry name" value="DNA_pol_III_gamma-3"/>
</dbReference>
<dbReference type="EC" id="2.7.7.7" evidence="2"/>
<proteinExistence type="predicted"/>
<evidence type="ECO:0000259" key="1">
    <source>
        <dbReference type="Pfam" id="PF12169"/>
    </source>
</evidence>
<dbReference type="GO" id="GO:0003677">
    <property type="term" value="F:DNA binding"/>
    <property type="evidence" value="ECO:0007669"/>
    <property type="project" value="InterPro"/>
</dbReference>
<accession>A0A645CYX6</accession>
<protein>
    <submittedName>
        <fullName evidence="2">DNA polymerase III subunit gamma/tau</fullName>
        <ecNumber evidence="2">2.7.7.7</ecNumber>
    </submittedName>
</protein>
<organism evidence="2">
    <name type="scientific">bioreactor metagenome</name>
    <dbReference type="NCBI Taxonomy" id="1076179"/>
    <lineage>
        <taxon>unclassified sequences</taxon>
        <taxon>metagenomes</taxon>
        <taxon>ecological metagenomes</taxon>
    </lineage>
</organism>
<keyword evidence="2" id="KW-0808">Transferase</keyword>
<feature type="domain" description="DNA polymerase III gamma subunit" evidence="1">
    <location>
        <begin position="19"/>
        <end position="139"/>
    </location>
</feature>
<dbReference type="SUPFAM" id="SSF48019">
    <property type="entry name" value="post-AAA+ oligomerization domain-like"/>
    <property type="match status" value="1"/>
</dbReference>